<reference evidence="2 3" key="1">
    <citation type="submission" date="2018-04" db="EMBL/GenBank/DDBJ databases">
        <title>Complete genome sequences of Streptomyces lydicus strain WYEC and characterization of antagonistic properties of biological control agents.</title>
        <authorList>
            <person name="Mariita R.M."/>
            <person name="Sello J.K."/>
        </authorList>
    </citation>
    <scope>NUCLEOTIDE SEQUENCE [LARGE SCALE GENOMIC DNA]</scope>
    <source>
        <strain evidence="2 3">WYEC 108</strain>
    </source>
</reference>
<dbReference type="EMBL" id="CP029042">
    <property type="protein sequence ID" value="AZS74249.1"/>
    <property type="molecule type" value="Genomic_DNA"/>
</dbReference>
<name>A0A3Q9K9E2_9ACTN</name>
<proteinExistence type="predicted"/>
<dbReference type="AlphaFoldDB" id="A0A3Q9K9E2"/>
<protein>
    <submittedName>
        <fullName evidence="2">Uncharacterized protein</fullName>
    </submittedName>
</protein>
<organism evidence="2 3">
    <name type="scientific">Streptomyces lydicus</name>
    <dbReference type="NCBI Taxonomy" id="47763"/>
    <lineage>
        <taxon>Bacteria</taxon>
        <taxon>Bacillati</taxon>
        <taxon>Actinomycetota</taxon>
        <taxon>Actinomycetes</taxon>
        <taxon>Kitasatosporales</taxon>
        <taxon>Streptomycetaceae</taxon>
        <taxon>Streptomyces</taxon>
    </lineage>
</organism>
<evidence type="ECO:0000313" key="3">
    <source>
        <dbReference type="Proteomes" id="UP000275579"/>
    </source>
</evidence>
<feature type="region of interest" description="Disordered" evidence="1">
    <location>
        <begin position="107"/>
        <end position="148"/>
    </location>
</feature>
<evidence type="ECO:0000313" key="2">
    <source>
        <dbReference type="EMBL" id="AZS74249.1"/>
    </source>
</evidence>
<sequence>MGGHLAVCTGATLALRGESLQVAWADGGHLALPVAWCRTAEAQHVEEETGTGVQIVLRFAPPRPVEGTGIEGLIVVRLSANREQTLDTNEFLEIVRIRAGLKAAYSAPAPREDEAGAEAAGEEEDASGRIVAVPGPSSPPQPRMRRAPRSHPDWLAFRAADNAEALYEDVQRQLSMNGEG</sequence>
<accession>A0A3Q9K9E2</accession>
<evidence type="ECO:0000256" key="1">
    <source>
        <dbReference type="SAM" id="MobiDB-lite"/>
    </source>
</evidence>
<gene>
    <name evidence="2" type="ORF">DDE74_27810</name>
</gene>
<dbReference type="Proteomes" id="UP000275579">
    <property type="component" value="Chromosome"/>
</dbReference>